<evidence type="ECO:0000313" key="1">
    <source>
        <dbReference type="EnsemblPlants" id="AET4Gv20638800.1"/>
    </source>
</evidence>
<dbReference type="AlphaFoldDB" id="A0A453IPH0"/>
<evidence type="ECO:0000313" key="2">
    <source>
        <dbReference type="Proteomes" id="UP000015105"/>
    </source>
</evidence>
<dbReference type="PANTHER" id="PTHR37718">
    <property type="entry name" value="BNAC03G61340D PROTEIN"/>
    <property type="match status" value="1"/>
</dbReference>
<keyword evidence="2" id="KW-1185">Reference proteome</keyword>
<reference evidence="2" key="2">
    <citation type="journal article" date="2017" name="Nat. Plants">
        <title>The Aegilops tauschii genome reveals multiple impacts of transposons.</title>
        <authorList>
            <person name="Zhao G."/>
            <person name="Zou C."/>
            <person name="Li K."/>
            <person name="Wang K."/>
            <person name="Li T."/>
            <person name="Gao L."/>
            <person name="Zhang X."/>
            <person name="Wang H."/>
            <person name="Yang Z."/>
            <person name="Liu X."/>
            <person name="Jiang W."/>
            <person name="Mao L."/>
            <person name="Kong X."/>
            <person name="Jiao Y."/>
            <person name="Jia J."/>
        </authorList>
    </citation>
    <scope>NUCLEOTIDE SEQUENCE [LARGE SCALE GENOMIC DNA]</scope>
    <source>
        <strain evidence="2">cv. AL8/78</strain>
    </source>
</reference>
<sequence length="45" mass="5350">MEPKHSAEMSRHLDKQSHALMETYRAMSHELHKLQVSLNTTRILY</sequence>
<proteinExistence type="predicted"/>
<reference evidence="1" key="3">
    <citation type="journal article" date="2017" name="Nature">
        <title>Genome sequence of the progenitor of the wheat D genome Aegilops tauschii.</title>
        <authorList>
            <person name="Luo M.C."/>
            <person name="Gu Y.Q."/>
            <person name="Puiu D."/>
            <person name="Wang H."/>
            <person name="Twardziok S.O."/>
            <person name="Deal K.R."/>
            <person name="Huo N."/>
            <person name="Zhu T."/>
            <person name="Wang L."/>
            <person name="Wang Y."/>
            <person name="McGuire P.E."/>
            <person name="Liu S."/>
            <person name="Long H."/>
            <person name="Ramasamy R.K."/>
            <person name="Rodriguez J.C."/>
            <person name="Van S.L."/>
            <person name="Yuan L."/>
            <person name="Wang Z."/>
            <person name="Xia Z."/>
            <person name="Xiao L."/>
            <person name="Anderson O.D."/>
            <person name="Ouyang S."/>
            <person name="Liang Y."/>
            <person name="Zimin A.V."/>
            <person name="Pertea G."/>
            <person name="Qi P."/>
            <person name="Bennetzen J.L."/>
            <person name="Dai X."/>
            <person name="Dawson M.W."/>
            <person name="Muller H.G."/>
            <person name="Kugler K."/>
            <person name="Rivarola-Duarte L."/>
            <person name="Spannagl M."/>
            <person name="Mayer K.F.X."/>
            <person name="Lu F.H."/>
            <person name="Bevan M.W."/>
            <person name="Leroy P."/>
            <person name="Li P."/>
            <person name="You F.M."/>
            <person name="Sun Q."/>
            <person name="Liu Z."/>
            <person name="Lyons E."/>
            <person name="Wicker T."/>
            <person name="Salzberg S.L."/>
            <person name="Devos K.M."/>
            <person name="Dvorak J."/>
        </authorList>
    </citation>
    <scope>NUCLEOTIDE SEQUENCE [LARGE SCALE GENOMIC DNA]</scope>
    <source>
        <strain evidence="1">cv. AL8/78</strain>
    </source>
</reference>
<protein>
    <submittedName>
        <fullName evidence="1">Uncharacterized protein</fullName>
    </submittedName>
</protein>
<dbReference type="Gramene" id="AET4Gv20638800.1">
    <property type="protein sequence ID" value="AET4Gv20638800.1"/>
    <property type="gene ID" value="AET4Gv20638800"/>
</dbReference>
<reference evidence="2" key="1">
    <citation type="journal article" date="2014" name="Science">
        <title>Ancient hybridizations among the ancestral genomes of bread wheat.</title>
        <authorList>
            <consortium name="International Wheat Genome Sequencing Consortium,"/>
            <person name="Marcussen T."/>
            <person name="Sandve S.R."/>
            <person name="Heier L."/>
            <person name="Spannagl M."/>
            <person name="Pfeifer M."/>
            <person name="Jakobsen K.S."/>
            <person name="Wulff B.B."/>
            <person name="Steuernagel B."/>
            <person name="Mayer K.F."/>
            <person name="Olsen O.A."/>
        </authorList>
    </citation>
    <scope>NUCLEOTIDE SEQUENCE [LARGE SCALE GENOMIC DNA]</scope>
    <source>
        <strain evidence="2">cv. AL8/78</strain>
    </source>
</reference>
<name>A0A453IPH0_AEGTS</name>
<dbReference type="Proteomes" id="UP000015105">
    <property type="component" value="Chromosome 4D"/>
</dbReference>
<reference evidence="1" key="4">
    <citation type="submission" date="2019-03" db="UniProtKB">
        <authorList>
            <consortium name="EnsemblPlants"/>
        </authorList>
    </citation>
    <scope>IDENTIFICATION</scope>
</reference>
<dbReference type="EnsemblPlants" id="AET4Gv20638800.1">
    <property type="protein sequence ID" value="AET4Gv20638800.1"/>
    <property type="gene ID" value="AET4Gv20638800"/>
</dbReference>
<organism evidence="1 2">
    <name type="scientific">Aegilops tauschii subsp. strangulata</name>
    <name type="common">Goatgrass</name>
    <dbReference type="NCBI Taxonomy" id="200361"/>
    <lineage>
        <taxon>Eukaryota</taxon>
        <taxon>Viridiplantae</taxon>
        <taxon>Streptophyta</taxon>
        <taxon>Embryophyta</taxon>
        <taxon>Tracheophyta</taxon>
        <taxon>Spermatophyta</taxon>
        <taxon>Magnoliopsida</taxon>
        <taxon>Liliopsida</taxon>
        <taxon>Poales</taxon>
        <taxon>Poaceae</taxon>
        <taxon>BOP clade</taxon>
        <taxon>Pooideae</taxon>
        <taxon>Triticodae</taxon>
        <taxon>Triticeae</taxon>
        <taxon>Triticinae</taxon>
        <taxon>Aegilops</taxon>
    </lineage>
</organism>
<dbReference type="PANTHER" id="PTHR37718:SF2">
    <property type="entry name" value="OS03G0205150 PROTEIN"/>
    <property type="match status" value="1"/>
</dbReference>
<accession>A0A453IPH0</accession>
<reference evidence="1" key="5">
    <citation type="journal article" date="2021" name="G3 (Bethesda)">
        <title>Aegilops tauschii genome assembly Aet v5.0 features greater sequence contiguity and improved annotation.</title>
        <authorList>
            <person name="Wang L."/>
            <person name="Zhu T."/>
            <person name="Rodriguez J.C."/>
            <person name="Deal K.R."/>
            <person name="Dubcovsky J."/>
            <person name="McGuire P.E."/>
            <person name="Lux T."/>
            <person name="Spannagl M."/>
            <person name="Mayer K.F.X."/>
            <person name="Baldrich P."/>
            <person name="Meyers B.C."/>
            <person name="Huo N."/>
            <person name="Gu Y.Q."/>
            <person name="Zhou H."/>
            <person name="Devos K.M."/>
            <person name="Bennetzen J.L."/>
            <person name="Unver T."/>
            <person name="Budak H."/>
            <person name="Gulick P.J."/>
            <person name="Galiba G."/>
            <person name="Kalapos B."/>
            <person name="Nelson D.R."/>
            <person name="Li P."/>
            <person name="You F.M."/>
            <person name="Luo M.C."/>
            <person name="Dvorak J."/>
        </authorList>
    </citation>
    <scope>NUCLEOTIDE SEQUENCE [LARGE SCALE GENOMIC DNA]</scope>
    <source>
        <strain evidence="1">cv. AL8/78</strain>
    </source>
</reference>